<dbReference type="Pfam" id="PF01609">
    <property type="entry name" value="DDE_Tnp_1"/>
    <property type="match status" value="1"/>
</dbReference>
<comment type="caution">
    <text evidence="2">The sequence shown here is derived from an EMBL/GenBank/DDBJ whole genome shotgun (WGS) entry which is preliminary data.</text>
</comment>
<reference evidence="2" key="1">
    <citation type="submission" date="2020-08" db="EMBL/GenBank/DDBJ databases">
        <title>Genome public.</title>
        <authorList>
            <person name="Liu C."/>
            <person name="Sun Q."/>
        </authorList>
    </citation>
    <scope>NUCLEOTIDE SEQUENCE</scope>
    <source>
        <strain evidence="2">NSJ-51</strain>
    </source>
</reference>
<proteinExistence type="predicted"/>
<sequence length="124" mass="14048">MVVDTLGNLLAVVVHAANIHDTKAGIMPAKQACKRYPSIERFCADAGYRGTFTFDASQTLGRGVDISEKIKPHEWEKLPWRWIVERTLAWFNHSRRLSKDYEILTASAEAVSMISHAHTLLNRL</sequence>
<name>A0A8J6MB36_9FIRM</name>
<accession>A0A8J6MB36</accession>
<dbReference type="GO" id="GO:0006313">
    <property type="term" value="P:DNA transposition"/>
    <property type="evidence" value="ECO:0007669"/>
    <property type="project" value="InterPro"/>
</dbReference>
<dbReference type="AlphaFoldDB" id="A0A8J6MB36"/>
<evidence type="ECO:0000259" key="1">
    <source>
        <dbReference type="Pfam" id="PF01609"/>
    </source>
</evidence>
<protein>
    <submittedName>
        <fullName evidence="2">Transposase</fullName>
    </submittedName>
</protein>
<dbReference type="GO" id="GO:0003677">
    <property type="term" value="F:DNA binding"/>
    <property type="evidence" value="ECO:0007669"/>
    <property type="project" value="InterPro"/>
</dbReference>
<dbReference type="PANTHER" id="PTHR30007:SF0">
    <property type="entry name" value="TRANSPOSASE"/>
    <property type="match status" value="1"/>
</dbReference>
<gene>
    <name evidence="2" type="ORF">H8S57_15385</name>
</gene>
<dbReference type="GO" id="GO:0004803">
    <property type="term" value="F:transposase activity"/>
    <property type="evidence" value="ECO:0007669"/>
    <property type="project" value="InterPro"/>
</dbReference>
<dbReference type="EMBL" id="JACOPP010000036">
    <property type="protein sequence ID" value="MBC5735095.1"/>
    <property type="molecule type" value="Genomic_DNA"/>
</dbReference>
<feature type="domain" description="Transposase IS4-like" evidence="1">
    <location>
        <begin position="2"/>
        <end position="120"/>
    </location>
</feature>
<keyword evidence="3" id="KW-1185">Reference proteome</keyword>
<evidence type="ECO:0000313" key="2">
    <source>
        <dbReference type="EMBL" id="MBC5735095.1"/>
    </source>
</evidence>
<evidence type="ECO:0000313" key="3">
    <source>
        <dbReference type="Proteomes" id="UP000661435"/>
    </source>
</evidence>
<dbReference type="Proteomes" id="UP000661435">
    <property type="component" value="Unassembled WGS sequence"/>
</dbReference>
<dbReference type="PANTHER" id="PTHR30007">
    <property type="entry name" value="PHP DOMAIN PROTEIN"/>
    <property type="match status" value="1"/>
</dbReference>
<dbReference type="InterPro" id="IPR002559">
    <property type="entry name" value="Transposase_11"/>
</dbReference>
<organism evidence="2 3">
    <name type="scientific">Lawsonibacter hominis</name>
    <dbReference type="NCBI Taxonomy" id="2763053"/>
    <lineage>
        <taxon>Bacteria</taxon>
        <taxon>Bacillati</taxon>
        <taxon>Bacillota</taxon>
        <taxon>Clostridia</taxon>
        <taxon>Eubacteriales</taxon>
        <taxon>Oscillospiraceae</taxon>
        <taxon>Lawsonibacter</taxon>
    </lineage>
</organism>